<evidence type="ECO:0000256" key="1">
    <source>
        <dbReference type="SAM" id="SignalP"/>
    </source>
</evidence>
<organism evidence="2 3">
    <name type="scientific">Calocera cornea HHB12733</name>
    <dbReference type="NCBI Taxonomy" id="1353952"/>
    <lineage>
        <taxon>Eukaryota</taxon>
        <taxon>Fungi</taxon>
        <taxon>Dikarya</taxon>
        <taxon>Basidiomycota</taxon>
        <taxon>Agaricomycotina</taxon>
        <taxon>Dacrymycetes</taxon>
        <taxon>Dacrymycetales</taxon>
        <taxon>Dacrymycetaceae</taxon>
        <taxon>Calocera</taxon>
    </lineage>
</organism>
<dbReference type="SUPFAM" id="SSF57667">
    <property type="entry name" value="beta-beta-alpha zinc fingers"/>
    <property type="match status" value="1"/>
</dbReference>
<gene>
    <name evidence="2" type="ORF">CALCODRAFT_426964</name>
</gene>
<reference evidence="2 3" key="1">
    <citation type="journal article" date="2016" name="Mol. Biol. Evol.">
        <title>Comparative Genomics of Early-Diverging Mushroom-Forming Fungi Provides Insights into the Origins of Lignocellulose Decay Capabilities.</title>
        <authorList>
            <person name="Nagy L.G."/>
            <person name="Riley R."/>
            <person name="Tritt A."/>
            <person name="Adam C."/>
            <person name="Daum C."/>
            <person name="Floudas D."/>
            <person name="Sun H."/>
            <person name="Yadav J.S."/>
            <person name="Pangilinan J."/>
            <person name="Larsson K.H."/>
            <person name="Matsuura K."/>
            <person name="Barry K."/>
            <person name="Labutti K."/>
            <person name="Kuo R."/>
            <person name="Ohm R.A."/>
            <person name="Bhattacharya S.S."/>
            <person name="Shirouzu T."/>
            <person name="Yoshinaga Y."/>
            <person name="Martin F.M."/>
            <person name="Grigoriev I.V."/>
            <person name="Hibbett D.S."/>
        </authorList>
    </citation>
    <scope>NUCLEOTIDE SEQUENCE [LARGE SCALE GENOMIC DNA]</scope>
    <source>
        <strain evidence="2 3">HHB12733</strain>
    </source>
</reference>
<feature type="chain" id="PRO_5007860178" description="C2H2-type domain-containing protein" evidence="1">
    <location>
        <begin position="19"/>
        <end position="64"/>
    </location>
</feature>
<dbReference type="OrthoDB" id="654211at2759"/>
<proteinExistence type="predicted"/>
<evidence type="ECO:0000313" key="2">
    <source>
        <dbReference type="EMBL" id="KZT62073.1"/>
    </source>
</evidence>
<feature type="signal peptide" evidence="1">
    <location>
        <begin position="1"/>
        <end position="18"/>
    </location>
</feature>
<evidence type="ECO:0000313" key="3">
    <source>
        <dbReference type="Proteomes" id="UP000076842"/>
    </source>
</evidence>
<dbReference type="InterPro" id="IPR036236">
    <property type="entry name" value="Znf_C2H2_sf"/>
</dbReference>
<name>A0A165JNF4_9BASI</name>
<protein>
    <recommendedName>
        <fullName evidence="4">C2H2-type domain-containing protein</fullName>
    </recommendedName>
</protein>
<keyword evidence="1" id="KW-0732">Signal</keyword>
<dbReference type="InParanoid" id="A0A165JNF4"/>
<dbReference type="Proteomes" id="UP000076842">
    <property type="component" value="Unassembled WGS sequence"/>
</dbReference>
<keyword evidence="3" id="KW-1185">Reference proteome</keyword>
<evidence type="ECO:0008006" key="4">
    <source>
        <dbReference type="Google" id="ProtNLM"/>
    </source>
</evidence>
<dbReference type="EMBL" id="KV423919">
    <property type="protein sequence ID" value="KZT62073.1"/>
    <property type="molecule type" value="Genomic_DNA"/>
</dbReference>
<sequence>MSAARFFLLLCTVKITLLQSLSQIFTASGHLTRHLTIHTGVKAYTCPFPDCEKRCTRMDNLTQQ</sequence>
<accession>A0A165JNF4</accession>
<dbReference type="Gene3D" id="3.30.160.60">
    <property type="entry name" value="Classic Zinc Finger"/>
    <property type="match status" value="2"/>
</dbReference>
<dbReference type="AlphaFoldDB" id="A0A165JNF4"/>
<dbReference type="STRING" id="1353952.A0A165JNF4"/>